<dbReference type="Proteomes" id="UP000828390">
    <property type="component" value="Unassembled WGS sequence"/>
</dbReference>
<dbReference type="AlphaFoldDB" id="A0A9D4DSZ3"/>
<gene>
    <name evidence="2" type="ORF">DPMN_189329</name>
</gene>
<organism evidence="2 3">
    <name type="scientific">Dreissena polymorpha</name>
    <name type="common">Zebra mussel</name>
    <name type="synonym">Mytilus polymorpha</name>
    <dbReference type="NCBI Taxonomy" id="45954"/>
    <lineage>
        <taxon>Eukaryota</taxon>
        <taxon>Metazoa</taxon>
        <taxon>Spiralia</taxon>
        <taxon>Lophotrochozoa</taxon>
        <taxon>Mollusca</taxon>
        <taxon>Bivalvia</taxon>
        <taxon>Autobranchia</taxon>
        <taxon>Heteroconchia</taxon>
        <taxon>Euheterodonta</taxon>
        <taxon>Imparidentia</taxon>
        <taxon>Neoheterodontei</taxon>
        <taxon>Myida</taxon>
        <taxon>Dreissenoidea</taxon>
        <taxon>Dreissenidae</taxon>
        <taxon>Dreissena</taxon>
    </lineage>
</organism>
<proteinExistence type="predicted"/>
<protein>
    <submittedName>
        <fullName evidence="2">Uncharacterized protein</fullName>
    </submittedName>
</protein>
<keyword evidence="1" id="KW-0472">Membrane</keyword>
<feature type="transmembrane region" description="Helical" evidence="1">
    <location>
        <begin position="19"/>
        <end position="36"/>
    </location>
</feature>
<keyword evidence="1" id="KW-1133">Transmembrane helix</keyword>
<dbReference type="EMBL" id="JAIWYP010000010">
    <property type="protein sequence ID" value="KAH3754648.1"/>
    <property type="molecule type" value="Genomic_DNA"/>
</dbReference>
<sequence>MFLNDRSCIRHVSTLFDRIYTVFVFFLISSVLIGRGSDKIKLCRRVPLDYCASSGDNRSAAAIFIEGPDLKFVPGQSTNIRDKHGSI</sequence>
<evidence type="ECO:0000313" key="2">
    <source>
        <dbReference type="EMBL" id="KAH3754648.1"/>
    </source>
</evidence>
<name>A0A9D4DSZ3_DREPO</name>
<accession>A0A9D4DSZ3</accession>
<keyword evidence="3" id="KW-1185">Reference proteome</keyword>
<comment type="caution">
    <text evidence="2">The sequence shown here is derived from an EMBL/GenBank/DDBJ whole genome shotgun (WGS) entry which is preliminary data.</text>
</comment>
<evidence type="ECO:0000313" key="3">
    <source>
        <dbReference type="Proteomes" id="UP000828390"/>
    </source>
</evidence>
<reference evidence="2" key="2">
    <citation type="submission" date="2020-11" db="EMBL/GenBank/DDBJ databases">
        <authorList>
            <person name="McCartney M.A."/>
            <person name="Auch B."/>
            <person name="Kono T."/>
            <person name="Mallez S."/>
            <person name="Becker A."/>
            <person name="Gohl D.M."/>
            <person name="Silverstein K.A.T."/>
            <person name="Koren S."/>
            <person name="Bechman K.B."/>
            <person name="Herman A."/>
            <person name="Abrahante J.E."/>
            <person name="Garbe J."/>
        </authorList>
    </citation>
    <scope>NUCLEOTIDE SEQUENCE</scope>
    <source>
        <strain evidence="2">Duluth1</strain>
        <tissue evidence="2">Whole animal</tissue>
    </source>
</reference>
<evidence type="ECO:0000256" key="1">
    <source>
        <dbReference type="SAM" id="Phobius"/>
    </source>
</evidence>
<reference evidence="2" key="1">
    <citation type="journal article" date="2019" name="bioRxiv">
        <title>The Genome of the Zebra Mussel, Dreissena polymorpha: A Resource for Invasive Species Research.</title>
        <authorList>
            <person name="McCartney M.A."/>
            <person name="Auch B."/>
            <person name="Kono T."/>
            <person name="Mallez S."/>
            <person name="Zhang Y."/>
            <person name="Obille A."/>
            <person name="Becker A."/>
            <person name="Abrahante J.E."/>
            <person name="Garbe J."/>
            <person name="Badalamenti J.P."/>
            <person name="Herman A."/>
            <person name="Mangelson H."/>
            <person name="Liachko I."/>
            <person name="Sullivan S."/>
            <person name="Sone E.D."/>
            <person name="Koren S."/>
            <person name="Silverstein K.A.T."/>
            <person name="Beckman K.B."/>
            <person name="Gohl D.M."/>
        </authorList>
    </citation>
    <scope>NUCLEOTIDE SEQUENCE</scope>
    <source>
        <strain evidence="2">Duluth1</strain>
        <tissue evidence="2">Whole animal</tissue>
    </source>
</reference>
<keyword evidence="1" id="KW-0812">Transmembrane</keyword>